<protein>
    <submittedName>
        <fullName evidence="2">Uncharacterized protein</fullName>
    </submittedName>
</protein>
<accession>A0A7J7D6P8</accession>
<feature type="compositionally biased region" description="Basic and acidic residues" evidence="1">
    <location>
        <begin position="68"/>
        <end position="83"/>
    </location>
</feature>
<name>A0A7J7D6P8_TRIWF</name>
<comment type="caution">
    <text evidence="2">The sequence shown here is derived from an EMBL/GenBank/DDBJ whole genome shotgun (WGS) entry which is preliminary data.</text>
</comment>
<evidence type="ECO:0000256" key="1">
    <source>
        <dbReference type="SAM" id="MobiDB-lite"/>
    </source>
</evidence>
<keyword evidence="3" id="KW-1185">Reference proteome</keyword>
<dbReference type="AlphaFoldDB" id="A0A7J7D6P8"/>
<dbReference type="EMBL" id="JAAARO010000009">
    <property type="protein sequence ID" value="KAF5742045.1"/>
    <property type="molecule type" value="Genomic_DNA"/>
</dbReference>
<proteinExistence type="predicted"/>
<evidence type="ECO:0000313" key="3">
    <source>
        <dbReference type="Proteomes" id="UP000593562"/>
    </source>
</evidence>
<feature type="region of interest" description="Disordered" evidence="1">
    <location>
        <begin position="57"/>
        <end position="84"/>
    </location>
</feature>
<gene>
    <name evidence="2" type="ORF">HS088_TW09G00084</name>
</gene>
<evidence type="ECO:0000313" key="2">
    <source>
        <dbReference type="EMBL" id="KAF5742045.1"/>
    </source>
</evidence>
<sequence>MEGGSVWREGEGLQGFLRNTKYIHTHILYIYIFRSKYLVVIKGGGDEVADAVCEEAHEEDRLEEEPAAVDRHEEDRLEEKVHDVEEEPAAVDLEAVRVVVGSGGVDLVVEDDGVDLASFLSSNYFAPGSLSLYGIKRYIDRPCVFHN</sequence>
<dbReference type="Proteomes" id="UP000593562">
    <property type="component" value="Unassembled WGS sequence"/>
</dbReference>
<reference evidence="2 3" key="1">
    <citation type="journal article" date="2020" name="Nat. Commun.">
        <title>Genome of Tripterygium wilfordii and identification of cytochrome P450 involved in triptolide biosynthesis.</title>
        <authorList>
            <person name="Tu L."/>
            <person name="Su P."/>
            <person name="Zhang Z."/>
            <person name="Gao L."/>
            <person name="Wang J."/>
            <person name="Hu T."/>
            <person name="Zhou J."/>
            <person name="Zhang Y."/>
            <person name="Zhao Y."/>
            <person name="Liu Y."/>
            <person name="Song Y."/>
            <person name="Tong Y."/>
            <person name="Lu Y."/>
            <person name="Yang J."/>
            <person name="Xu C."/>
            <person name="Jia M."/>
            <person name="Peters R.J."/>
            <person name="Huang L."/>
            <person name="Gao W."/>
        </authorList>
    </citation>
    <scope>NUCLEOTIDE SEQUENCE [LARGE SCALE GENOMIC DNA]</scope>
    <source>
        <strain evidence="3">cv. XIE 37</strain>
        <tissue evidence="2">Leaf</tissue>
    </source>
</reference>
<organism evidence="2 3">
    <name type="scientific">Tripterygium wilfordii</name>
    <name type="common">Thunder God vine</name>
    <dbReference type="NCBI Taxonomy" id="458696"/>
    <lineage>
        <taxon>Eukaryota</taxon>
        <taxon>Viridiplantae</taxon>
        <taxon>Streptophyta</taxon>
        <taxon>Embryophyta</taxon>
        <taxon>Tracheophyta</taxon>
        <taxon>Spermatophyta</taxon>
        <taxon>Magnoliopsida</taxon>
        <taxon>eudicotyledons</taxon>
        <taxon>Gunneridae</taxon>
        <taxon>Pentapetalae</taxon>
        <taxon>rosids</taxon>
        <taxon>fabids</taxon>
        <taxon>Celastrales</taxon>
        <taxon>Celastraceae</taxon>
        <taxon>Tripterygium</taxon>
    </lineage>
</organism>
<dbReference type="InParanoid" id="A0A7J7D6P8"/>